<keyword evidence="3" id="KW-1185">Reference proteome</keyword>
<reference evidence="1 3" key="1">
    <citation type="journal article" date="2008" name="Science">
        <title>The Physcomitrella genome reveals evolutionary insights into the conquest of land by plants.</title>
        <authorList>
            <person name="Rensing S."/>
            <person name="Lang D."/>
            <person name="Zimmer A."/>
            <person name="Terry A."/>
            <person name="Salamov A."/>
            <person name="Shapiro H."/>
            <person name="Nishiyama T."/>
            <person name="Perroud P.-F."/>
            <person name="Lindquist E."/>
            <person name="Kamisugi Y."/>
            <person name="Tanahashi T."/>
            <person name="Sakakibara K."/>
            <person name="Fujita T."/>
            <person name="Oishi K."/>
            <person name="Shin-I T."/>
            <person name="Kuroki Y."/>
            <person name="Toyoda A."/>
            <person name="Suzuki Y."/>
            <person name="Hashimoto A."/>
            <person name="Yamaguchi K."/>
            <person name="Sugano A."/>
            <person name="Kohara Y."/>
            <person name="Fujiyama A."/>
            <person name="Anterola A."/>
            <person name="Aoki S."/>
            <person name="Ashton N."/>
            <person name="Barbazuk W.B."/>
            <person name="Barker E."/>
            <person name="Bennetzen J."/>
            <person name="Bezanilla M."/>
            <person name="Blankenship R."/>
            <person name="Cho S.H."/>
            <person name="Dutcher S."/>
            <person name="Estelle M."/>
            <person name="Fawcett J.A."/>
            <person name="Gundlach H."/>
            <person name="Hanada K."/>
            <person name="Heyl A."/>
            <person name="Hicks K.A."/>
            <person name="Hugh J."/>
            <person name="Lohr M."/>
            <person name="Mayer K."/>
            <person name="Melkozernov A."/>
            <person name="Murata T."/>
            <person name="Nelson D."/>
            <person name="Pils B."/>
            <person name="Prigge M."/>
            <person name="Reiss B."/>
            <person name="Renner T."/>
            <person name="Rombauts S."/>
            <person name="Rushton P."/>
            <person name="Sanderfoot A."/>
            <person name="Schween G."/>
            <person name="Shiu S.-H."/>
            <person name="Stueber K."/>
            <person name="Theodoulou F.L."/>
            <person name="Tu H."/>
            <person name="Van de Peer Y."/>
            <person name="Verrier P.J."/>
            <person name="Waters E."/>
            <person name="Wood A."/>
            <person name="Yang L."/>
            <person name="Cove D."/>
            <person name="Cuming A."/>
            <person name="Hasebe M."/>
            <person name="Lucas S."/>
            <person name="Mishler D.B."/>
            <person name="Reski R."/>
            <person name="Grigoriev I."/>
            <person name="Quatrano R.S."/>
            <person name="Boore J.L."/>
        </authorList>
    </citation>
    <scope>NUCLEOTIDE SEQUENCE [LARGE SCALE GENOMIC DNA]</scope>
    <source>
        <strain evidence="2 3">cv. Gransden 2004</strain>
    </source>
</reference>
<dbReference type="InParanoid" id="A0A2K1L199"/>
<dbReference type="Proteomes" id="UP000006727">
    <property type="component" value="Chromosome 2"/>
</dbReference>
<reference evidence="2" key="3">
    <citation type="submission" date="2020-12" db="UniProtKB">
        <authorList>
            <consortium name="EnsemblPlants"/>
        </authorList>
    </citation>
    <scope>IDENTIFICATION</scope>
</reference>
<organism evidence="1">
    <name type="scientific">Physcomitrium patens</name>
    <name type="common">Spreading-leaved earth moss</name>
    <name type="synonym">Physcomitrella patens</name>
    <dbReference type="NCBI Taxonomy" id="3218"/>
    <lineage>
        <taxon>Eukaryota</taxon>
        <taxon>Viridiplantae</taxon>
        <taxon>Streptophyta</taxon>
        <taxon>Embryophyta</taxon>
        <taxon>Bryophyta</taxon>
        <taxon>Bryophytina</taxon>
        <taxon>Bryopsida</taxon>
        <taxon>Funariidae</taxon>
        <taxon>Funariales</taxon>
        <taxon>Funariaceae</taxon>
        <taxon>Physcomitrium</taxon>
    </lineage>
</organism>
<evidence type="ECO:0000313" key="2">
    <source>
        <dbReference type="EnsemblPlants" id="Pp3c2_12801V3.1"/>
    </source>
</evidence>
<proteinExistence type="predicted"/>
<name>A0A2K1L199_PHYPA</name>
<reference evidence="1 3" key="2">
    <citation type="journal article" date="2018" name="Plant J.">
        <title>The Physcomitrella patens chromosome-scale assembly reveals moss genome structure and evolution.</title>
        <authorList>
            <person name="Lang D."/>
            <person name="Ullrich K.K."/>
            <person name="Murat F."/>
            <person name="Fuchs J."/>
            <person name="Jenkins J."/>
            <person name="Haas F.B."/>
            <person name="Piednoel M."/>
            <person name="Gundlach H."/>
            <person name="Van Bel M."/>
            <person name="Meyberg R."/>
            <person name="Vives C."/>
            <person name="Morata J."/>
            <person name="Symeonidi A."/>
            <person name="Hiss M."/>
            <person name="Muchero W."/>
            <person name="Kamisugi Y."/>
            <person name="Saleh O."/>
            <person name="Blanc G."/>
            <person name="Decker E.L."/>
            <person name="van Gessel N."/>
            <person name="Grimwood J."/>
            <person name="Hayes R.D."/>
            <person name="Graham S.W."/>
            <person name="Gunter L.E."/>
            <person name="McDaniel S.F."/>
            <person name="Hoernstein S.N.W."/>
            <person name="Larsson A."/>
            <person name="Li F.W."/>
            <person name="Perroud P.F."/>
            <person name="Phillips J."/>
            <person name="Ranjan P."/>
            <person name="Rokshar D.S."/>
            <person name="Rothfels C.J."/>
            <person name="Schneider L."/>
            <person name="Shu S."/>
            <person name="Stevenson D.W."/>
            <person name="Thummler F."/>
            <person name="Tillich M."/>
            <person name="Villarreal Aguilar J.C."/>
            <person name="Widiez T."/>
            <person name="Wong G.K."/>
            <person name="Wymore A."/>
            <person name="Zhang Y."/>
            <person name="Zimmer A.D."/>
            <person name="Quatrano R.S."/>
            <person name="Mayer K.F.X."/>
            <person name="Goodstein D."/>
            <person name="Casacuberta J.M."/>
            <person name="Vandepoele K."/>
            <person name="Reski R."/>
            <person name="Cuming A.C."/>
            <person name="Tuskan G.A."/>
            <person name="Maumus F."/>
            <person name="Salse J."/>
            <person name="Schmutz J."/>
            <person name="Rensing S.A."/>
        </authorList>
    </citation>
    <scope>NUCLEOTIDE SEQUENCE [LARGE SCALE GENOMIC DNA]</scope>
    <source>
        <strain evidence="2 3">cv. Gransden 2004</strain>
    </source>
</reference>
<dbReference type="EnsemblPlants" id="Pp3c2_12801V3.1">
    <property type="protein sequence ID" value="Pp3c2_12801V3.1"/>
    <property type="gene ID" value="Pp3c2_12801"/>
</dbReference>
<evidence type="ECO:0000313" key="3">
    <source>
        <dbReference type="Proteomes" id="UP000006727"/>
    </source>
</evidence>
<evidence type="ECO:0000313" key="1">
    <source>
        <dbReference type="EMBL" id="PNR59806.1"/>
    </source>
</evidence>
<dbReference type="Gramene" id="Pp3c2_12801V3.1">
    <property type="protein sequence ID" value="Pp3c2_12801V3.1"/>
    <property type="gene ID" value="Pp3c2_12801"/>
</dbReference>
<protein>
    <submittedName>
        <fullName evidence="1 2">Uncharacterized protein</fullName>
    </submittedName>
</protein>
<dbReference type="EMBL" id="ABEU02000002">
    <property type="protein sequence ID" value="PNR59806.1"/>
    <property type="molecule type" value="Genomic_DNA"/>
</dbReference>
<sequence>MKILIYLLDVTNVFTTQILVTREMLFLTDTADPNSGMYAEEPCSLATSLFMIAKELSRTNK</sequence>
<accession>A0A2K1L199</accession>
<gene>
    <name evidence="1" type="ORF">PHYPA_002598</name>
</gene>
<dbReference type="AlphaFoldDB" id="A0A2K1L199"/>